<dbReference type="SUPFAM" id="SSF53383">
    <property type="entry name" value="PLP-dependent transferases"/>
    <property type="match status" value="1"/>
</dbReference>
<evidence type="ECO:0000256" key="10">
    <source>
        <dbReference type="RuleBase" id="RU000382"/>
    </source>
</evidence>
<name>A0A5J4N8F6_9TREM</name>
<dbReference type="EMBL" id="QNGE01005755">
    <property type="protein sequence ID" value="KAA3671822.1"/>
    <property type="molecule type" value="Genomic_DNA"/>
</dbReference>
<dbReference type="Gene3D" id="3.40.640.10">
    <property type="entry name" value="Type I PLP-dependent aspartate aminotransferase-like (Major domain)"/>
    <property type="match status" value="1"/>
</dbReference>
<dbReference type="InterPro" id="IPR015424">
    <property type="entry name" value="PyrdxlP-dep_Trfase"/>
</dbReference>
<keyword evidence="4" id="KW-0210">Decarboxylase</keyword>
<dbReference type="Proteomes" id="UP000324629">
    <property type="component" value="Unassembled WGS sequence"/>
</dbReference>
<evidence type="ECO:0000256" key="8">
    <source>
        <dbReference type="ARBA" id="ARBA00040968"/>
    </source>
</evidence>
<comment type="caution">
    <text evidence="12">The sequence shown here is derived from an EMBL/GenBank/DDBJ whole genome shotgun (WGS) entry which is preliminary data.</text>
</comment>
<comment type="similarity">
    <text evidence="10">Belongs to the group II decarboxylase family.</text>
</comment>
<feature type="chain" id="PRO_5023943570" description="Aromatic-L-amino-acid decarboxylase" evidence="11">
    <location>
        <begin position="18"/>
        <end position="131"/>
    </location>
</feature>
<dbReference type="InterPro" id="IPR002129">
    <property type="entry name" value="PyrdxlP-dep_de-COase"/>
</dbReference>
<keyword evidence="6 10" id="KW-0456">Lyase</keyword>
<dbReference type="GO" id="GO:0004058">
    <property type="term" value="F:aromatic-L-amino-acid decarboxylase activity"/>
    <property type="evidence" value="ECO:0007669"/>
    <property type="project" value="TreeGrafter"/>
</dbReference>
<feature type="non-terminal residue" evidence="12">
    <location>
        <position position="1"/>
    </location>
</feature>
<dbReference type="GO" id="GO:0042427">
    <property type="term" value="P:serotonin biosynthetic process"/>
    <property type="evidence" value="ECO:0007669"/>
    <property type="project" value="TreeGrafter"/>
</dbReference>
<dbReference type="AlphaFoldDB" id="A0A5J4N8F6"/>
<evidence type="ECO:0000256" key="1">
    <source>
        <dbReference type="ARBA" id="ARBA00001933"/>
    </source>
</evidence>
<reference evidence="12 13" key="1">
    <citation type="journal article" date="2019" name="Gigascience">
        <title>Whole-genome sequence of the oriental lung fluke Paragonimus westermani.</title>
        <authorList>
            <person name="Oey H."/>
            <person name="Zakrzewski M."/>
            <person name="Narain K."/>
            <person name="Devi K.R."/>
            <person name="Agatsuma T."/>
            <person name="Nawaratna S."/>
            <person name="Gobert G.N."/>
            <person name="Jones M.K."/>
            <person name="Ragan M.A."/>
            <person name="McManus D.P."/>
            <person name="Krause L."/>
        </authorList>
    </citation>
    <scope>NUCLEOTIDE SEQUENCE [LARGE SCALE GENOMIC DNA]</scope>
    <source>
        <strain evidence="12 13">IND2009</strain>
    </source>
</reference>
<sequence length="131" mass="14451">AILPLFVFFSQCVATLGTTASCAFDKLQEIGPVCEQYDIWLHVDAAYSGSSFICPEYRVLLTGIEASHAGNESFSITFKWYGLKNSIRLLLPGVTSSWQICMLTAKFGRDISLARFSLVTDHIFTCGRPNG</sequence>
<evidence type="ECO:0000256" key="9">
    <source>
        <dbReference type="ARBA" id="ARBA00041275"/>
    </source>
</evidence>
<feature type="signal peptide" evidence="11">
    <location>
        <begin position="1"/>
        <end position="17"/>
    </location>
</feature>
<evidence type="ECO:0000256" key="11">
    <source>
        <dbReference type="SAM" id="SignalP"/>
    </source>
</evidence>
<comment type="subunit">
    <text evidence="2">Homodimer.</text>
</comment>
<evidence type="ECO:0000313" key="12">
    <source>
        <dbReference type="EMBL" id="KAA3671822.1"/>
    </source>
</evidence>
<evidence type="ECO:0000256" key="7">
    <source>
        <dbReference type="ARBA" id="ARBA00038886"/>
    </source>
</evidence>
<dbReference type="InterPro" id="IPR010977">
    <property type="entry name" value="Aromatic_deC"/>
</dbReference>
<proteinExistence type="inferred from homology"/>
<dbReference type="Pfam" id="PF00282">
    <property type="entry name" value="Pyridoxal_deC"/>
    <property type="match status" value="1"/>
</dbReference>
<keyword evidence="13" id="KW-1185">Reference proteome</keyword>
<dbReference type="PANTHER" id="PTHR11999">
    <property type="entry name" value="GROUP II PYRIDOXAL-5-PHOSPHATE DECARBOXYLASE"/>
    <property type="match status" value="1"/>
</dbReference>
<dbReference type="GO" id="GO:0005737">
    <property type="term" value="C:cytoplasm"/>
    <property type="evidence" value="ECO:0007669"/>
    <property type="project" value="TreeGrafter"/>
</dbReference>
<evidence type="ECO:0000256" key="6">
    <source>
        <dbReference type="ARBA" id="ARBA00023239"/>
    </source>
</evidence>
<comment type="cofactor">
    <cofactor evidence="1 10">
        <name>pyridoxal 5'-phosphate</name>
        <dbReference type="ChEBI" id="CHEBI:597326"/>
    </cofactor>
</comment>
<dbReference type="InterPro" id="IPR015421">
    <property type="entry name" value="PyrdxlP-dep_Trfase_major"/>
</dbReference>
<dbReference type="GO" id="GO:0019752">
    <property type="term" value="P:carboxylic acid metabolic process"/>
    <property type="evidence" value="ECO:0007669"/>
    <property type="project" value="InterPro"/>
</dbReference>
<evidence type="ECO:0000256" key="4">
    <source>
        <dbReference type="ARBA" id="ARBA00022793"/>
    </source>
</evidence>
<keyword evidence="3" id="KW-0127">Catecholamine biosynthesis</keyword>
<dbReference type="PANTHER" id="PTHR11999:SF167">
    <property type="entry name" value="AROMATIC-L-AMINO-ACID DECARBOXYLASE"/>
    <property type="match status" value="1"/>
</dbReference>
<organism evidence="12 13">
    <name type="scientific">Paragonimus westermani</name>
    <dbReference type="NCBI Taxonomy" id="34504"/>
    <lineage>
        <taxon>Eukaryota</taxon>
        <taxon>Metazoa</taxon>
        <taxon>Spiralia</taxon>
        <taxon>Lophotrochozoa</taxon>
        <taxon>Platyhelminthes</taxon>
        <taxon>Trematoda</taxon>
        <taxon>Digenea</taxon>
        <taxon>Plagiorchiida</taxon>
        <taxon>Troglotremata</taxon>
        <taxon>Troglotrematidae</taxon>
        <taxon>Paragonimus</taxon>
    </lineage>
</organism>
<protein>
    <recommendedName>
        <fullName evidence="8">Aromatic-L-amino-acid decarboxylase</fullName>
        <ecNumber evidence="7">4.1.1.28</ecNumber>
    </recommendedName>
    <alternativeName>
        <fullName evidence="9">DOPA decarboxylase</fullName>
    </alternativeName>
</protein>
<keyword evidence="5 10" id="KW-0663">Pyridoxal phosphate</keyword>
<accession>A0A5J4N8F6</accession>
<evidence type="ECO:0000313" key="13">
    <source>
        <dbReference type="Proteomes" id="UP000324629"/>
    </source>
</evidence>
<dbReference type="GO" id="GO:0030170">
    <property type="term" value="F:pyridoxal phosphate binding"/>
    <property type="evidence" value="ECO:0007669"/>
    <property type="project" value="InterPro"/>
</dbReference>
<evidence type="ECO:0000256" key="2">
    <source>
        <dbReference type="ARBA" id="ARBA00011738"/>
    </source>
</evidence>
<dbReference type="EC" id="4.1.1.28" evidence="7"/>
<evidence type="ECO:0000256" key="5">
    <source>
        <dbReference type="ARBA" id="ARBA00022898"/>
    </source>
</evidence>
<gene>
    <name evidence="12" type="ORF">DEA37_0004224</name>
</gene>
<keyword evidence="11" id="KW-0732">Signal</keyword>
<dbReference type="GO" id="GO:0006584">
    <property type="term" value="P:catecholamine metabolic process"/>
    <property type="evidence" value="ECO:0007669"/>
    <property type="project" value="TreeGrafter"/>
</dbReference>
<evidence type="ECO:0000256" key="3">
    <source>
        <dbReference type="ARBA" id="ARBA00022584"/>
    </source>
</evidence>